<evidence type="ECO:0000313" key="3">
    <source>
        <dbReference type="Proteomes" id="UP000093111"/>
    </source>
</evidence>
<accession>A0A1C7NTX7</accession>
<proteinExistence type="predicted"/>
<dbReference type="Proteomes" id="UP000093111">
    <property type="component" value="Unassembled WGS sequence"/>
</dbReference>
<dbReference type="CDD" id="cd09487">
    <property type="entry name" value="SAM_superfamily"/>
    <property type="match status" value="1"/>
</dbReference>
<organism evidence="2 3">
    <name type="scientific">Pararhizobium polonicum</name>
    <dbReference type="NCBI Taxonomy" id="1612624"/>
    <lineage>
        <taxon>Bacteria</taxon>
        <taxon>Pseudomonadati</taxon>
        <taxon>Pseudomonadota</taxon>
        <taxon>Alphaproteobacteria</taxon>
        <taxon>Hyphomicrobiales</taxon>
        <taxon>Rhizobiaceae</taxon>
        <taxon>Rhizobium/Agrobacterium group</taxon>
        <taxon>Pararhizobium</taxon>
    </lineage>
</organism>
<dbReference type="Pfam" id="PF06568">
    <property type="entry name" value="YjiS-like"/>
    <property type="match status" value="1"/>
</dbReference>
<dbReference type="AlphaFoldDB" id="A0A1C7NTX7"/>
<dbReference type="EMBL" id="LGLV01000020">
    <property type="protein sequence ID" value="OBZ92467.1"/>
    <property type="molecule type" value="Genomic_DNA"/>
</dbReference>
<comment type="caution">
    <text evidence="2">The sequence shown here is derived from an EMBL/GenBank/DDBJ whole genome shotgun (WGS) entry which is preliminary data.</text>
</comment>
<evidence type="ECO:0000259" key="1">
    <source>
        <dbReference type="Pfam" id="PF06568"/>
    </source>
</evidence>
<protein>
    <recommendedName>
        <fullName evidence="1">YjiS-like domain-containing protein</fullName>
    </recommendedName>
</protein>
<keyword evidence="3" id="KW-1185">Reference proteome</keyword>
<dbReference type="PATRIC" id="fig|1612624.7.peg.3154"/>
<sequence>MPVQRGFAAGLKRFVWRVIGWIVQYEEKRLSRIALSELTDEQLADIGVTPSEARREAARPFSS</sequence>
<gene>
    <name evidence="2" type="ORF">ADU59_27090</name>
</gene>
<evidence type="ECO:0000313" key="2">
    <source>
        <dbReference type="EMBL" id="OBZ92467.1"/>
    </source>
</evidence>
<feature type="domain" description="YjiS-like" evidence="1">
    <location>
        <begin position="19"/>
        <end position="54"/>
    </location>
</feature>
<dbReference type="InterPro" id="IPR009506">
    <property type="entry name" value="YjiS-like"/>
</dbReference>
<reference evidence="2 3" key="1">
    <citation type="journal article" date="2016" name="Syst. Appl. Microbiol.">
        <title>Pararhizobium polonicum sp. nov. isolated from tumors on stone fruit rootstocks.</title>
        <authorList>
            <person name="Pulawska J."/>
            <person name="Kuzmanovic N."/>
            <person name="Willems A."/>
            <person name="Pothier J.F."/>
        </authorList>
    </citation>
    <scope>NUCLEOTIDE SEQUENCE [LARGE SCALE GENOMIC DNA]</scope>
    <source>
        <strain evidence="2 3">F5.1</strain>
    </source>
</reference>
<name>A0A1C7NTX7_9HYPH</name>